<gene>
    <name evidence="2" type="ORF">BCR44DRAFT_36027</name>
</gene>
<feature type="compositionally biased region" description="Polar residues" evidence="1">
    <location>
        <begin position="37"/>
        <end position="57"/>
    </location>
</feature>
<organism evidence="2 3">
    <name type="scientific">Catenaria anguillulae PL171</name>
    <dbReference type="NCBI Taxonomy" id="765915"/>
    <lineage>
        <taxon>Eukaryota</taxon>
        <taxon>Fungi</taxon>
        <taxon>Fungi incertae sedis</taxon>
        <taxon>Blastocladiomycota</taxon>
        <taxon>Blastocladiomycetes</taxon>
        <taxon>Blastocladiales</taxon>
        <taxon>Catenariaceae</taxon>
        <taxon>Catenaria</taxon>
    </lineage>
</organism>
<reference evidence="2 3" key="1">
    <citation type="submission" date="2016-07" db="EMBL/GenBank/DDBJ databases">
        <title>Pervasive Adenine N6-methylation of Active Genes in Fungi.</title>
        <authorList>
            <consortium name="DOE Joint Genome Institute"/>
            <person name="Mondo S.J."/>
            <person name="Dannebaum R.O."/>
            <person name="Kuo R.C."/>
            <person name="Labutti K."/>
            <person name="Haridas S."/>
            <person name="Kuo A."/>
            <person name="Salamov A."/>
            <person name="Ahrendt S.R."/>
            <person name="Lipzen A."/>
            <person name="Sullivan W."/>
            <person name="Andreopoulos W.B."/>
            <person name="Clum A."/>
            <person name="Lindquist E."/>
            <person name="Daum C."/>
            <person name="Ramamoorthy G.K."/>
            <person name="Gryganskyi A."/>
            <person name="Culley D."/>
            <person name="Magnuson J.K."/>
            <person name="James T.Y."/>
            <person name="O'Malley M.A."/>
            <person name="Stajich J.E."/>
            <person name="Spatafora J.W."/>
            <person name="Visel A."/>
            <person name="Grigoriev I.V."/>
        </authorList>
    </citation>
    <scope>NUCLEOTIDE SEQUENCE [LARGE SCALE GENOMIC DNA]</scope>
    <source>
        <strain evidence="2 3">PL171</strain>
    </source>
</reference>
<accession>A0A1Y2I0D3</accession>
<evidence type="ECO:0000256" key="1">
    <source>
        <dbReference type="SAM" id="MobiDB-lite"/>
    </source>
</evidence>
<feature type="region of interest" description="Disordered" evidence="1">
    <location>
        <begin position="1"/>
        <end position="57"/>
    </location>
</feature>
<dbReference type="EMBL" id="MCFL01000003">
    <property type="protein sequence ID" value="ORZ40317.1"/>
    <property type="molecule type" value="Genomic_DNA"/>
</dbReference>
<comment type="caution">
    <text evidence="2">The sequence shown here is derived from an EMBL/GenBank/DDBJ whole genome shotgun (WGS) entry which is preliminary data.</text>
</comment>
<sequence>MVNVLQFTTHPLTPPPWQRWQPPSTTHMLAPLPPNSPLQMTHPQSPGHHSSLRPSNS</sequence>
<dbReference type="Proteomes" id="UP000193411">
    <property type="component" value="Unassembled WGS sequence"/>
</dbReference>
<feature type="compositionally biased region" description="Polar residues" evidence="1">
    <location>
        <begin position="1"/>
        <end position="11"/>
    </location>
</feature>
<proteinExistence type="predicted"/>
<keyword evidence="3" id="KW-1185">Reference proteome</keyword>
<evidence type="ECO:0000313" key="3">
    <source>
        <dbReference type="Proteomes" id="UP000193411"/>
    </source>
</evidence>
<dbReference type="AlphaFoldDB" id="A0A1Y2I0D3"/>
<protein>
    <submittedName>
        <fullName evidence="2">Uncharacterized protein</fullName>
    </submittedName>
</protein>
<evidence type="ECO:0000313" key="2">
    <source>
        <dbReference type="EMBL" id="ORZ40317.1"/>
    </source>
</evidence>
<name>A0A1Y2I0D3_9FUNG</name>